<dbReference type="Gene3D" id="3.30.310.170">
    <property type="entry name" value="Outer membrane protein assembly factor BamC"/>
    <property type="match status" value="1"/>
</dbReference>
<dbReference type="InterPro" id="IPR010653">
    <property type="entry name" value="NlpB/DapX"/>
</dbReference>
<keyword evidence="1" id="KW-0732">Signal</keyword>
<dbReference type="EMBL" id="BAABBO010000001">
    <property type="protein sequence ID" value="GAA3951254.1"/>
    <property type="molecule type" value="Genomic_DNA"/>
</dbReference>
<keyword evidence="3" id="KW-1185">Reference proteome</keyword>
<gene>
    <name evidence="2" type="ORF">GCM10022278_08030</name>
</gene>
<dbReference type="RefSeq" id="WP_344803505.1">
    <property type="nucleotide sequence ID" value="NZ_BAABBO010000001.1"/>
</dbReference>
<feature type="chain" id="PRO_5047481298" description="Beta-barrel assembly machine subunit BamC" evidence="1">
    <location>
        <begin position="25"/>
        <end position="380"/>
    </location>
</feature>
<name>A0ABP7NP25_9GAMM</name>
<dbReference type="PROSITE" id="PS51257">
    <property type="entry name" value="PROKAR_LIPOPROTEIN"/>
    <property type="match status" value="1"/>
</dbReference>
<dbReference type="Pfam" id="PF06804">
    <property type="entry name" value="Lipoprotein_18"/>
    <property type="match status" value="1"/>
</dbReference>
<proteinExistence type="predicted"/>
<dbReference type="Proteomes" id="UP001501337">
    <property type="component" value="Unassembled WGS sequence"/>
</dbReference>
<dbReference type="InterPro" id="IPR042268">
    <property type="entry name" value="BamC_C"/>
</dbReference>
<evidence type="ECO:0000313" key="3">
    <source>
        <dbReference type="Proteomes" id="UP001501337"/>
    </source>
</evidence>
<sequence length="380" mass="42556">MSVLPRSAKSLLLGTAVLSAAACAWVEDRSDRYMTVKPAEPLEVPEVFEGDTRLSDRYPIPAAEKAFIARGSFKVPAAPQPQSEISESLFNVRKSDDAVWLSTSEPPGRIWPAMKQYWESHGADVSEDRIEEGIMVVEFPATSAKASSWTRRHELKMPASDPMGAVAMQIEVTQGLKKKSSEIRIQSLDYDVRTDALAPDAPDETLEPGRSPELMLKSLAYGLSQSVSDFNTYSLVAQRIDSEQRVRLVTDGMTVPYIQVKLNEGRAWFELEQAVLNSRFDLIDQNRANGRLFIQYDESRSGEEPGFMASWFSDDEDTDTDRLSDDYNFQIELKNVSDELRVYVLPRNAGVPYDISTLSGNEQHRADSLTILNEVMEKLG</sequence>
<organism evidence="2 3">
    <name type="scientific">Allohahella marinimesophila</name>
    <dbReference type="NCBI Taxonomy" id="1054972"/>
    <lineage>
        <taxon>Bacteria</taxon>
        <taxon>Pseudomonadati</taxon>
        <taxon>Pseudomonadota</taxon>
        <taxon>Gammaproteobacteria</taxon>
        <taxon>Oceanospirillales</taxon>
        <taxon>Hahellaceae</taxon>
        <taxon>Allohahella</taxon>
    </lineage>
</organism>
<reference evidence="3" key="1">
    <citation type="journal article" date="2019" name="Int. J. Syst. Evol. Microbiol.">
        <title>The Global Catalogue of Microorganisms (GCM) 10K type strain sequencing project: providing services to taxonomists for standard genome sequencing and annotation.</title>
        <authorList>
            <consortium name="The Broad Institute Genomics Platform"/>
            <consortium name="The Broad Institute Genome Sequencing Center for Infectious Disease"/>
            <person name="Wu L."/>
            <person name="Ma J."/>
        </authorList>
    </citation>
    <scope>NUCLEOTIDE SEQUENCE [LARGE SCALE GENOMIC DNA]</scope>
    <source>
        <strain evidence="3">JCM 17555</strain>
    </source>
</reference>
<evidence type="ECO:0008006" key="4">
    <source>
        <dbReference type="Google" id="ProtNLM"/>
    </source>
</evidence>
<evidence type="ECO:0000256" key="1">
    <source>
        <dbReference type="SAM" id="SignalP"/>
    </source>
</evidence>
<comment type="caution">
    <text evidence="2">The sequence shown here is derived from an EMBL/GenBank/DDBJ whole genome shotgun (WGS) entry which is preliminary data.</text>
</comment>
<evidence type="ECO:0000313" key="2">
    <source>
        <dbReference type="EMBL" id="GAA3951254.1"/>
    </source>
</evidence>
<accession>A0ABP7NP25</accession>
<feature type="signal peptide" evidence="1">
    <location>
        <begin position="1"/>
        <end position="24"/>
    </location>
</feature>
<protein>
    <recommendedName>
        <fullName evidence="4">Beta-barrel assembly machine subunit BamC</fullName>
    </recommendedName>
</protein>